<organism evidence="2 3">
    <name type="scientific">Xanthomonas vasicola pv. vasculorum</name>
    <dbReference type="NCBI Taxonomy" id="325776"/>
    <lineage>
        <taxon>Bacteria</taxon>
        <taxon>Pseudomonadati</taxon>
        <taxon>Pseudomonadota</taxon>
        <taxon>Gammaproteobacteria</taxon>
        <taxon>Lysobacterales</taxon>
        <taxon>Lysobacteraceae</taxon>
        <taxon>Xanthomonas</taxon>
    </lineage>
</organism>
<protein>
    <submittedName>
        <fullName evidence="2">Uncharacterized protein</fullName>
    </submittedName>
</protein>
<feature type="signal peptide" evidence="1">
    <location>
        <begin position="1"/>
        <end position="25"/>
    </location>
</feature>
<proteinExistence type="predicted"/>
<reference evidence="2 3" key="1">
    <citation type="submission" date="2018-03" db="EMBL/GenBank/DDBJ databases">
        <authorList>
            <person name="Wu G."/>
        </authorList>
    </citation>
    <scope>NUCLEOTIDE SEQUENCE [LARGE SCALE GENOMIC DNA]</scope>
    <source>
        <strain evidence="2 3">SAM-118</strain>
    </source>
</reference>
<dbReference type="PROSITE" id="PS51257">
    <property type="entry name" value="PROKAR_LIPOPROTEIN"/>
    <property type="match status" value="1"/>
</dbReference>
<comment type="caution">
    <text evidence="2">The sequence shown here is derived from an EMBL/GenBank/DDBJ whole genome shotgun (WGS) entry which is preliminary data.</text>
</comment>
<feature type="chain" id="PRO_5042016426" evidence="1">
    <location>
        <begin position="26"/>
        <end position="141"/>
    </location>
</feature>
<dbReference type="EMBL" id="PYTT01000127">
    <property type="protein sequence ID" value="RNL00151.1"/>
    <property type="molecule type" value="Genomic_DNA"/>
</dbReference>
<name>A0AAE8F4Q5_XANVA</name>
<dbReference type="KEGG" id="xva:C7V42_16915"/>
<evidence type="ECO:0000313" key="3">
    <source>
        <dbReference type="Proteomes" id="UP000284283"/>
    </source>
</evidence>
<dbReference type="AlphaFoldDB" id="A0AAE8F4Q5"/>
<sequence>MRNFQRTAKVAVGLLGLALSYSAAACCPDVGHSPAAATTGLGASRPSATDLSAVSTLHVYTFERDGIRYLQVNGPSGDVRTAIGWIDGTRWVMPVGIDADRTTILAAGSLPSGTVVYEGDGMTVLLQTLARGNSWLIVPKN</sequence>
<gene>
    <name evidence="2" type="ORF">C9386_14925</name>
</gene>
<evidence type="ECO:0000313" key="2">
    <source>
        <dbReference type="EMBL" id="RNL00151.1"/>
    </source>
</evidence>
<dbReference type="Proteomes" id="UP000284283">
    <property type="component" value="Unassembled WGS sequence"/>
</dbReference>
<keyword evidence="1" id="KW-0732">Signal</keyword>
<accession>A0AAE8F4Q5</accession>
<evidence type="ECO:0000256" key="1">
    <source>
        <dbReference type="SAM" id="SignalP"/>
    </source>
</evidence>